<name>A0ABU2BUN1_9ACTN</name>
<organism evidence="3 4">
    <name type="scientific">Nocardioides marmoribigeumensis</name>
    <dbReference type="NCBI Taxonomy" id="433649"/>
    <lineage>
        <taxon>Bacteria</taxon>
        <taxon>Bacillati</taxon>
        <taxon>Actinomycetota</taxon>
        <taxon>Actinomycetes</taxon>
        <taxon>Propionibacteriales</taxon>
        <taxon>Nocardioidaceae</taxon>
        <taxon>Nocardioides</taxon>
    </lineage>
</organism>
<proteinExistence type="predicted"/>
<dbReference type="Pfam" id="PF02720">
    <property type="entry name" value="DUF222"/>
    <property type="match status" value="1"/>
</dbReference>
<dbReference type="InterPro" id="IPR003615">
    <property type="entry name" value="HNH_nuc"/>
</dbReference>
<dbReference type="InterPro" id="IPR003870">
    <property type="entry name" value="DUF222"/>
</dbReference>
<dbReference type="Proteomes" id="UP001183648">
    <property type="component" value="Unassembled WGS sequence"/>
</dbReference>
<feature type="compositionally biased region" description="Basic and acidic residues" evidence="1">
    <location>
        <begin position="294"/>
        <end position="307"/>
    </location>
</feature>
<feature type="region of interest" description="Disordered" evidence="1">
    <location>
        <begin position="294"/>
        <end position="316"/>
    </location>
</feature>
<evidence type="ECO:0000313" key="3">
    <source>
        <dbReference type="EMBL" id="MDR7361069.1"/>
    </source>
</evidence>
<accession>A0ABU2BUN1</accession>
<comment type="caution">
    <text evidence="3">The sequence shown here is derived from an EMBL/GenBank/DDBJ whole genome shotgun (WGS) entry which is preliminary data.</text>
</comment>
<sequence length="514" mass="56101">MTATAGFTAPAPEDLTSQGRGWRREVLLSGVRAEKRTIEAAEARKLSLVTEWADLHRADTVALDGDTLLPVSGSAPAPASVDLGSLPILMSGVPVEEYCVTELATALRTSHAAARSLTQDALELRERLPRCWARVHAGKLPAWKARTVAQQTHSLPDEAADWVDRNLAPFTTSLSVTRIKNAINAAVLRFDPDRAAAEAEAASDRRGVWFDYEHGADDLVLQDSRPDGTMRFEGLASVPDALAFRDALKTTATELGILGDDSPELVRMSKAIGILADPQHAIDLSHSADHALEAEAEPEAARGEPVPRRRPNRARSPLGVERPIHLHLHTSTDVARIQASGLPHAASPISRAAVEQWLADLAPGTRVQVTPVIDLNHHHAVDAYEAPDHLRALVDERDHGCVFPYCTNRGRYDLDHTDPFLDPDDGGPPGQTGNHNLAKLCRHHHRAKTHGHWTYRRVTDPWDLDIGWPDPHRDEQHPPVTSTADRGGPPAAYRWDSPLGHAYLVTATGTYPLD</sequence>
<evidence type="ECO:0000256" key="1">
    <source>
        <dbReference type="SAM" id="MobiDB-lite"/>
    </source>
</evidence>
<dbReference type="RefSeq" id="WP_310298489.1">
    <property type="nucleotide sequence ID" value="NZ_BAAAPS010000002.1"/>
</dbReference>
<protein>
    <recommendedName>
        <fullName evidence="2">DUF222 domain-containing protein</fullName>
    </recommendedName>
</protein>
<feature type="region of interest" description="Disordered" evidence="1">
    <location>
        <begin position="469"/>
        <end position="490"/>
    </location>
</feature>
<evidence type="ECO:0000259" key="2">
    <source>
        <dbReference type="Pfam" id="PF02720"/>
    </source>
</evidence>
<gene>
    <name evidence="3" type="ORF">J2S63_000622</name>
</gene>
<evidence type="ECO:0000313" key="4">
    <source>
        <dbReference type="Proteomes" id="UP001183648"/>
    </source>
</evidence>
<reference evidence="3 4" key="1">
    <citation type="submission" date="2023-07" db="EMBL/GenBank/DDBJ databases">
        <title>Sequencing the genomes of 1000 actinobacteria strains.</title>
        <authorList>
            <person name="Klenk H.-P."/>
        </authorList>
    </citation>
    <scope>NUCLEOTIDE SEQUENCE [LARGE SCALE GENOMIC DNA]</scope>
    <source>
        <strain evidence="3 4">DSM 19426</strain>
    </source>
</reference>
<dbReference type="EMBL" id="JAVDYG010000001">
    <property type="protein sequence ID" value="MDR7361069.1"/>
    <property type="molecule type" value="Genomic_DNA"/>
</dbReference>
<dbReference type="CDD" id="cd00085">
    <property type="entry name" value="HNHc"/>
    <property type="match status" value="1"/>
</dbReference>
<keyword evidence="4" id="KW-1185">Reference proteome</keyword>
<feature type="domain" description="DUF222" evidence="2">
    <location>
        <begin position="101"/>
        <end position="212"/>
    </location>
</feature>